<evidence type="ECO:0000256" key="2">
    <source>
        <dbReference type="SAM" id="Phobius"/>
    </source>
</evidence>
<keyword evidence="3" id="KW-0503">Monooxygenase</keyword>
<accession>A0A6N7EIB5</accession>
<dbReference type="NCBIfam" id="TIGR03082">
    <property type="entry name" value="Gneg_AbrB_dup"/>
    <property type="match status" value="1"/>
</dbReference>
<protein>
    <submittedName>
        <fullName evidence="3">Ammonia monooxygenase</fullName>
    </submittedName>
</protein>
<feature type="compositionally biased region" description="Basic residues" evidence="1">
    <location>
        <begin position="1"/>
        <end position="27"/>
    </location>
</feature>
<dbReference type="PANTHER" id="PTHR38457:SF1">
    <property type="entry name" value="REGULATOR ABRB-RELATED"/>
    <property type="match status" value="1"/>
</dbReference>
<organism evidence="3 4">
    <name type="scientific">Georgenia subflava</name>
    <dbReference type="NCBI Taxonomy" id="1622177"/>
    <lineage>
        <taxon>Bacteria</taxon>
        <taxon>Bacillati</taxon>
        <taxon>Actinomycetota</taxon>
        <taxon>Actinomycetes</taxon>
        <taxon>Micrococcales</taxon>
        <taxon>Bogoriellaceae</taxon>
        <taxon>Georgenia</taxon>
    </lineage>
</organism>
<keyword evidence="4" id="KW-1185">Reference proteome</keyword>
<feature type="transmembrane region" description="Helical" evidence="2">
    <location>
        <begin position="193"/>
        <end position="217"/>
    </location>
</feature>
<feature type="transmembrane region" description="Helical" evidence="2">
    <location>
        <begin position="55"/>
        <end position="73"/>
    </location>
</feature>
<reference evidence="3 4" key="1">
    <citation type="submission" date="2019-10" db="EMBL/GenBank/DDBJ databases">
        <title>Georgenia wutianyii sp. nov. and Georgenia yuyongxinii sp. nov. isolated from plateau pika (Ochotona curzoniae) in the Qinghai-Tibet plateau of China.</title>
        <authorList>
            <person name="Tian Z."/>
        </authorList>
    </citation>
    <scope>NUCLEOTIDE SEQUENCE [LARGE SCALE GENOMIC DNA]</scope>
    <source>
        <strain evidence="3 4">JCM 19765</strain>
    </source>
</reference>
<dbReference type="GO" id="GO:0010468">
    <property type="term" value="P:regulation of gene expression"/>
    <property type="evidence" value="ECO:0007669"/>
    <property type="project" value="InterPro"/>
</dbReference>
<dbReference type="GO" id="GO:0004497">
    <property type="term" value="F:monooxygenase activity"/>
    <property type="evidence" value="ECO:0007669"/>
    <property type="project" value="UniProtKB-KW"/>
</dbReference>
<keyword evidence="3" id="KW-0560">Oxidoreductase</keyword>
<comment type="caution">
    <text evidence="3">The sequence shown here is derived from an EMBL/GenBank/DDBJ whole genome shotgun (WGS) entry which is preliminary data.</text>
</comment>
<sequence length="221" mass="22206">MDGRGGARRVRRHRGGPARRLPRRVARPLRAAAGGRAAVTSGAEGPGRGGRARRVAGVVRVLVGASAGAALLSVLGVPAGVLLGSVLGAALANRAVPGLSVVQMPRGVRVVGFVLLGCVTGVQLEPAALATLGHVIGPLLGAVAVLLCLNIVLALVLVRRYDVDPMTAVLATAPGGVSEIVGVAMDRGARISLVLAVHSVRVLVIVLIALPLLLAYLSASS</sequence>
<gene>
    <name evidence="3" type="ORF">GB881_12295</name>
</gene>
<dbReference type="EMBL" id="WHPC01000050">
    <property type="protein sequence ID" value="MPV37810.1"/>
    <property type="molecule type" value="Genomic_DNA"/>
</dbReference>
<feature type="compositionally biased region" description="Low complexity" evidence="1">
    <location>
        <begin position="28"/>
        <end position="43"/>
    </location>
</feature>
<keyword evidence="2" id="KW-1133">Transmembrane helix</keyword>
<evidence type="ECO:0000313" key="3">
    <source>
        <dbReference type="EMBL" id="MPV37810.1"/>
    </source>
</evidence>
<dbReference type="Proteomes" id="UP000437709">
    <property type="component" value="Unassembled WGS sequence"/>
</dbReference>
<evidence type="ECO:0000256" key="1">
    <source>
        <dbReference type="SAM" id="MobiDB-lite"/>
    </source>
</evidence>
<dbReference type="OrthoDB" id="4964535at2"/>
<name>A0A6N7EIB5_9MICO</name>
<dbReference type="Pfam" id="PF05145">
    <property type="entry name" value="AbrB"/>
    <property type="match status" value="1"/>
</dbReference>
<dbReference type="AlphaFoldDB" id="A0A6N7EIB5"/>
<evidence type="ECO:0000313" key="4">
    <source>
        <dbReference type="Proteomes" id="UP000437709"/>
    </source>
</evidence>
<dbReference type="PANTHER" id="PTHR38457">
    <property type="entry name" value="REGULATOR ABRB-RELATED"/>
    <property type="match status" value="1"/>
</dbReference>
<dbReference type="InterPro" id="IPR007820">
    <property type="entry name" value="AbrB_fam"/>
</dbReference>
<dbReference type="GO" id="GO:0016020">
    <property type="term" value="C:membrane"/>
    <property type="evidence" value="ECO:0007669"/>
    <property type="project" value="InterPro"/>
</dbReference>
<keyword evidence="2" id="KW-0472">Membrane</keyword>
<feature type="region of interest" description="Disordered" evidence="1">
    <location>
        <begin position="1"/>
        <end position="51"/>
    </location>
</feature>
<keyword evidence="2" id="KW-0812">Transmembrane</keyword>
<proteinExistence type="predicted"/>
<feature type="transmembrane region" description="Helical" evidence="2">
    <location>
        <begin position="135"/>
        <end position="158"/>
    </location>
</feature>
<dbReference type="InterPro" id="IPR017516">
    <property type="entry name" value="AbrB_dup"/>
</dbReference>